<gene>
    <name evidence="3" type="ORF">Sradi_0910100</name>
</gene>
<evidence type="ECO:0000313" key="3">
    <source>
        <dbReference type="EMBL" id="KAL0423753.1"/>
    </source>
</evidence>
<name>A0AAW2V4C3_SESRA</name>
<dbReference type="InterPro" id="IPR006461">
    <property type="entry name" value="PLAC_motif_containing"/>
</dbReference>
<feature type="compositionally biased region" description="Pro residues" evidence="1">
    <location>
        <begin position="82"/>
        <end position="96"/>
    </location>
</feature>
<reference evidence="3" key="2">
    <citation type="journal article" date="2024" name="Plant">
        <title>Genomic evolution and insights into agronomic trait innovations of Sesamum species.</title>
        <authorList>
            <person name="Miao H."/>
            <person name="Wang L."/>
            <person name="Qu L."/>
            <person name="Liu H."/>
            <person name="Sun Y."/>
            <person name="Le M."/>
            <person name="Wang Q."/>
            <person name="Wei S."/>
            <person name="Zheng Y."/>
            <person name="Lin W."/>
            <person name="Duan Y."/>
            <person name="Cao H."/>
            <person name="Xiong S."/>
            <person name="Wang X."/>
            <person name="Wei L."/>
            <person name="Li C."/>
            <person name="Ma Q."/>
            <person name="Ju M."/>
            <person name="Zhao R."/>
            <person name="Li G."/>
            <person name="Mu C."/>
            <person name="Tian Q."/>
            <person name="Mei H."/>
            <person name="Zhang T."/>
            <person name="Gao T."/>
            <person name="Zhang H."/>
        </authorList>
    </citation>
    <scope>NUCLEOTIDE SEQUENCE</scope>
    <source>
        <strain evidence="3">G02</strain>
    </source>
</reference>
<proteinExistence type="predicted"/>
<keyword evidence="2" id="KW-1133">Transmembrane helix</keyword>
<accession>A0AAW2V4C3</accession>
<dbReference type="Pfam" id="PF04749">
    <property type="entry name" value="PLAC8"/>
    <property type="match status" value="1"/>
</dbReference>
<keyword evidence="2" id="KW-0472">Membrane</keyword>
<organism evidence="3">
    <name type="scientific">Sesamum radiatum</name>
    <name type="common">Black benniseed</name>
    <dbReference type="NCBI Taxonomy" id="300843"/>
    <lineage>
        <taxon>Eukaryota</taxon>
        <taxon>Viridiplantae</taxon>
        <taxon>Streptophyta</taxon>
        <taxon>Embryophyta</taxon>
        <taxon>Tracheophyta</taxon>
        <taxon>Spermatophyta</taxon>
        <taxon>Magnoliopsida</taxon>
        <taxon>eudicotyledons</taxon>
        <taxon>Gunneridae</taxon>
        <taxon>Pentapetalae</taxon>
        <taxon>asterids</taxon>
        <taxon>lamiids</taxon>
        <taxon>Lamiales</taxon>
        <taxon>Pedaliaceae</taxon>
        <taxon>Sesamum</taxon>
    </lineage>
</organism>
<comment type="caution">
    <text evidence="3">The sequence shown here is derived from an EMBL/GenBank/DDBJ whole genome shotgun (WGS) entry which is preliminary data.</text>
</comment>
<feature type="compositionally biased region" description="Low complexity" evidence="1">
    <location>
        <begin position="109"/>
        <end position="135"/>
    </location>
</feature>
<evidence type="ECO:0000256" key="2">
    <source>
        <dbReference type="SAM" id="Phobius"/>
    </source>
</evidence>
<reference evidence="3" key="1">
    <citation type="submission" date="2020-06" db="EMBL/GenBank/DDBJ databases">
        <authorList>
            <person name="Li T."/>
            <person name="Hu X."/>
            <person name="Zhang T."/>
            <person name="Song X."/>
            <person name="Zhang H."/>
            <person name="Dai N."/>
            <person name="Sheng W."/>
            <person name="Hou X."/>
            <person name="Wei L."/>
        </authorList>
    </citation>
    <scope>NUCLEOTIDE SEQUENCE</scope>
    <source>
        <strain evidence="3">G02</strain>
        <tissue evidence="3">Leaf</tissue>
    </source>
</reference>
<dbReference type="PANTHER" id="PTHR15907">
    <property type="entry name" value="DUF614 FAMILY PROTEIN-RELATED"/>
    <property type="match status" value="1"/>
</dbReference>
<dbReference type="EMBL" id="JACGWJ010000004">
    <property type="protein sequence ID" value="KAL0423753.1"/>
    <property type="molecule type" value="Genomic_DNA"/>
</dbReference>
<dbReference type="NCBIfam" id="TIGR01571">
    <property type="entry name" value="A_thal_Cys_rich"/>
    <property type="match status" value="1"/>
</dbReference>
<sequence>MGRVDTNASQYHQGLQFQELHQTQGPETVDHAPPPHVEEGQDLYAPPGDYQKPQESVTNRPNHDANVKPLPTKKPRDDEPPQAFPPPQDEPQSFPPPDHDQTPQPFPPTQTSDQPFHQQHNVGGVQFPPQQPFGQAIGGVPMGRPAAMPSPSPFIHPQVPTQAWRTDLFDCMKNPQNAIITMFFPCVTFGQIAEIVDTGSTSCGTSGMLYGLIACCLAIPCIMSCTYRTKMRSRFGLIESPAPDWLVHCFCECCALCQEYRELQERGLDPSIGWVGNVAKHQQQQQQQQQYGMTAPMGQRMMQ</sequence>
<evidence type="ECO:0000256" key="1">
    <source>
        <dbReference type="SAM" id="MobiDB-lite"/>
    </source>
</evidence>
<feature type="transmembrane region" description="Helical" evidence="2">
    <location>
        <begin position="208"/>
        <end position="227"/>
    </location>
</feature>
<protein>
    <submittedName>
        <fullName evidence="3">Protein PLANT CADMIUM RESISTANCE 6</fullName>
    </submittedName>
</protein>
<dbReference type="AlphaFoldDB" id="A0AAW2V4C3"/>
<feature type="compositionally biased region" description="Polar residues" evidence="1">
    <location>
        <begin position="1"/>
        <end position="26"/>
    </location>
</feature>
<keyword evidence="2" id="KW-0812">Transmembrane</keyword>
<feature type="region of interest" description="Disordered" evidence="1">
    <location>
        <begin position="1"/>
        <end position="147"/>
    </location>
</feature>